<comment type="subcellular location">
    <subcellularLocation>
        <location evidence="3 20">Secreted</location>
    </subcellularLocation>
</comment>
<evidence type="ECO:0000256" key="9">
    <source>
        <dbReference type="ARBA" id="ARBA00022729"/>
    </source>
</evidence>
<accession>A0ABD3K228</accession>
<gene>
    <name evidence="22" type="ORF">ACJRO7_029161</name>
</gene>
<dbReference type="InterPro" id="IPR000823">
    <property type="entry name" value="Peroxidase_pln"/>
</dbReference>
<comment type="cofactor">
    <cofactor evidence="17 20">
        <name>heme b</name>
        <dbReference type="ChEBI" id="CHEBI:60344"/>
    </cofactor>
    <text evidence="17 20">Binds 1 heme b (iron(II)-protoporphyrin IX) group per subunit.</text>
</comment>
<evidence type="ECO:0000256" key="20">
    <source>
        <dbReference type="RuleBase" id="RU362060"/>
    </source>
</evidence>
<keyword evidence="6 20" id="KW-0575">Peroxidase</keyword>
<keyword evidence="13 19" id="KW-1015">Disulfide bond</keyword>
<dbReference type="PANTHER" id="PTHR31388:SF24">
    <property type="entry name" value="PEROXIDASE 52"/>
    <property type="match status" value="1"/>
</dbReference>
<feature type="binding site" evidence="17">
    <location>
        <position position="254"/>
    </location>
    <ligand>
        <name>Ca(2+)</name>
        <dbReference type="ChEBI" id="CHEBI:29108"/>
        <label>2</label>
    </ligand>
</feature>
<dbReference type="EC" id="1.11.1.7" evidence="5 20"/>
<dbReference type="FunFam" id="1.10.420.10:FF:000006">
    <property type="entry name" value="Peroxidase"/>
    <property type="match status" value="1"/>
</dbReference>
<dbReference type="Gene3D" id="1.10.520.10">
    <property type="match status" value="1"/>
</dbReference>
<dbReference type="InterPro" id="IPR010255">
    <property type="entry name" value="Haem_peroxidase_sf"/>
</dbReference>
<evidence type="ECO:0000256" key="12">
    <source>
        <dbReference type="ARBA" id="ARBA00023004"/>
    </source>
</evidence>
<feature type="site" description="Transition state stabilizer" evidence="18">
    <location>
        <position position="68"/>
    </location>
</feature>
<organism evidence="22 23">
    <name type="scientific">Eucalyptus globulus</name>
    <name type="common">Tasmanian blue gum</name>
    <dbReference type="NCBI Taxonomy" id="34317"/>
    <lineage>
        <taxon>Eukaryota</taxon>
        <taxon>Viridiplantae</taxon>
        <taxon>Streptophyta</taxon>
        <taxon>Embryophyta</taxon>
        <taxon>Tracheophyta</taxon>
        <taxon>Spermatophyta</taxon>
        <taxon>Magnoliopsida</taxon>
        <taxon>eudicotyledons</taxon>
        <taxon>Gunneridae</taxon>
        <taxon>Pentapetalae</taxon>
        <taxon>rosids</taxon>
        <taxon>malvids</taxon>
        <taxon>Myrtales</taxon>
        <taxon>Myrtaceae</taxon>
        <taxon>Myrtoideae</taxon>
        <taxon>Eucalypteae</taxon>
        <taxon>Eucalyptus</taxon>
    </lineage>
</organism>
<evidence type="ECO:0000256" key="15">
    <source>
        <dbReference type="PIRSR" id="PIRSR600823-1"/>
    </source>
</evidence>
<feature type="binding site" evidence="17">
    <location>
        <position position="80"/>
    </location>
    <ligand>
        <name>Ca(2+)</name>
        <dbReference type="ChEBI" id="CHEBI:29108"/>
        <label>1</label>
    </ligand>
</feature>
<feature type="binding site" evidence="17">
    <location>
        <position position="249"/>
    </location>
    <ligand>
        <name>Ca(2+)</name>
        <dbReference type="ChEBI" id="CHEBI:29108"/>
        <label>2</label>
    </ligand>
</feature>
<keyword evidence="7 20" id="KW-0349">Heme</keyword>
<dbReference type="EMBL" id="JBJKBG010000007">
    <property type="protein sequence ID" value="KAL3732443.1"/>
    <property type="molecule type" value="Genomic_DNA"/>
</dbReference>
<dbReference type="FunFam" id="1.10.520.10:FF:000009">
    <property type="entry name" value="Peroxidase"/>
    <property type="match status" value="1"/>
</dbReference>
<keyword evidence="20" id="KW-0964">Secreted</keyword>
<feature type="disulfide bond" evidence="19">
    <location>
        <begin position="41"/>
        <end position="121"/>
    </location>
</feature>
<dbReference type="GO" id="GO:0140825">
    <property type="term" value="F:lactoperoxidase activity"/>
    <property type="evidence" value="ECO:0007669"/>
    <property type="project" value="UniProtKB-EC"/>
</dbReference>
<evidence type="ECO:0000256" key="7">
    <source>
        <dbReference type="ARBA" id="ARBA00022617"/>
    </source>
</evidence>
<proteinExistence type="inferred from homology"/>
<evidence type="ECO:0000256" key="1">
    <source>
        <dbReference type="ARBA" id="ARBA00000189"/>
    </source>
</evidence>
<comment type="function">
    <text evidence="2">Removal of H(2)O(2), oxidation of toxic reductants, biosynthesis and degradation of lignin, suberization, auxin catabolism, response to environmental stresses such as wounding, pathogen attack and oxidative stress. These functions might be dependent on each isozyme/isoform in each plant tissue.</text>
</comment>
<evidence type="ECO:0000256" key="19">
    <source>
        <dbReference type="PIRSR" id="PIRSR600823-5"/>
    </source>
</evidence>
<evidence type="ECO:0000313" key="22">
    <source>
        <dbReference type="EMBL" id="KAL3732443.1"/>
    </source>
</evidence>
<dbReference type="InterPro" id="IPR019793">
    <property type="entry name" value="Peroxidases_heam-ligand_BS"/>
</dbReference>
<evidence type="ECO:0000256" key="14">
    <source>
        <dbReference type="ARBA" id="ARBA00023180"/>
    </source>
</evidence>
<feature type="disulfide bond" evidence="19">
    <location>
        <begin position="127"/>
        <end position="322"/>
    </location>
</feature>
<feature type="binding site" description="axial binding residue" evidence="17">
    <location>
        <position position="199"/>
    </location>
    <ligand>
        <name>heme b</name>
        <dbReference type="ChEBI" id="CHEBI:60344"/>
    </ligand>
    <ligandPart>
        <name>Fe</name>
        <dbReference type="ChEBI" id="CHEBI:18248"/>
    </ligandPart>
</feature>
<evidence type="ECO:0000256" key="13">
    <source>
        <dbReference type="ARBA" id="ARBA00023157"/>
    </source>
</evidence>
<dbReference type="Proteomes" id="UP001634007">
    <property type="component" value="Unassembled WGS sequence"/>
</dbReference>
<dbReference type="PRINTS" id="PR00458">
    <property type="entry name" value="PEROXIDASE"/>
</dbReference>
<evidence type="ECO:0000313" key="23">
    <source>
        <dbReference type="Proteomes" id="UP001634007"/>
    </source>
</evidence>
<dbReference type="GO" id="GO:0005576">
    <property type="term" value="C:extracellular region"/>
    <property type="evidence" value="ECO:0007669"/>
    <property type="project" value="UniProtKB-SubCell"/>
</dbReference>
<comment type="catalytic activity">
    <reaction evidence="1 20">
        <text>2 a phenolic donor + H2O2 = 2 a phenolic radical donor + 2 H2O</text>
        <dbReference type="Rhea" id="RHEA:56136"/>
        <dbReference type="ChEBI" id="CHEBI:15377"/>
        <dbReference type="ChEBI" id="CHEBI:16240"/>
        <dbReference type="ChEBI" id="CHEBI:139520"/>
        <dbReference type="ChEBI" id="CHEBI:139521"/>
        <dbReference type="EC" id="1.11.1.7"/>
    </reaction>
</comment>
<keyword evidence="9 20" id="KW-0732">Signal</keyword>
<reference evidence="22 23" key="1">
    <citation type="submission" date="2024-11" db="EMBL/GenBank/DDBJ databases">
        <title>Chromosome-level genome assembly of Eucalyptus globulus Labill. provides insights into its genome evolution.</title>
        <authorList>
            <person name="Li X."/>
        </authorList>
    </citation>
    <scope>NUCLEOTIDE SEQUENCE [LARGE SCALE GENOMIC DNA]</scope>
    <source>
        <strain evidence="22">CL2024</strain>
        <tissue evidence="22">Fresh tender leaves</tissue>
    </source>
</reference>
<dbReference type="PROSITE" id="PS00436">
    <property type="entry name" value="PEROXIDASE_2"/>
    <property type="match status" value="1"/>
</dbReference>
<keyword evidence="12 17" id="KW-0408">Iron</keyword>
<keyword evidence="8 17" id="KW-0479">Metal-binding</keyword>
<evidence type="ECO:0000256" key="3">
    <source>
        <dbReference type="ARBA" id="ARBA00004613"/>
    </source>
</evidence>
<name>A0ABD3K228_EUCGL</name>
<protein>
    <recommendedName>
        <fullName evidence="5 20">Peroxidase</fullName>
        <ecNumber evidence="5 20">1.11.1.7</ecNumber>
    </recommendedName>
</protein>
<dbReference type="InterPro" id="IPR002016">
    <property type="entry name" value="Haem_peroxidase"/>
</dbReference>
<feature type="chain" id="PRO_5044534260" description="Peroxidase" evidence="20">
    <location>
        <begin position="31"/>
        <end position="326"/>
    </location>
</feature>
<feature type="disulfide bond" evidence="19">
    <location>
        <begin position="206"/>
        <end position="231"/>
    </location>
</feature>
<evidence type="ECO:0000259" key="21">
    <source>
        <dbReference type="PROSITE" id="PS50873"/>
    </source>
</evidence>
<feature type="signal peptide" evidence="20">
    <location>
        <begin position="1"/>
        <end position="30"/>
    </location>
</feature>
<feature type="binding site" evidence="17">
    <location>
        <position position="200"/>
    </location>
    <ligand>
        <name>Ca(2+)</name>
        <dbReference type="ChEBI" id="CHEBI:29108"/>
        <label>2</label>
    </ligand>
</feature>
<feature type="domain" description="Plant heme peroxidase family profile" evidence="21">
    <location>
        <begin position="31"/>
        <end position="326"/>
    </location>
</feature>
<comment type="caution">
    <text evidence="22">The sequence shown here is derived from an EMBL/GenBank/DDBJ whole genome shotgun (WGS) entry which is preliminary data.</text>
</comment>
<evidence type="ECO:0000256" key="6">
    <source>
        <dbReference type="ARBA" id="ARBA00022559"/>
    </source>
</evidence>
<keyword evidence="23" id="KW-1185">Reference proteome</keyword>
<dbReference type="GO" id="GO:0020037">
    <property type="term" value="F:heme binding"/>
    <property type="evidence" value="ECO:0007669"/>
    <property type="project" value="UniProtKB-UniRule"/>
</dbReference>
<dbReference type="Gene3D" id="1.10.420.10">
    <property type="entry name" value="Peroxidase, domain 2"/>
    <property type="match status" value="1"/>
</dbReference>
<evidence type="ECO:0000256" key="5">
    <source>
        <dbReference type="ARBA" id="ARBA00012313"/>
    </source>
</evidence>
<keyword evidence="11 20" id="KW-0560">Oxidoreductase</keyword>
<sequence length="326" mass="35214">MASSTASSSFSKAVLSFACVLVLIGASTSAQLSLDYYSRSCPVLFPTVRLIVGAAIAREARMGASLLRLFFHDCFVNGCDGSLLLDDTPTFTGEKNAAPNVNSVRGFEVVDQVKSAVEGVCPGIVSCADLLAIIARDSVVILGGPWWPVKLGRRDARSASQAAANESIPRPTSDLNELISSFRNVGLNIRDLVALAGGHTIGLSRCTNFRDRVYNETDIDVLLAQTRKFGCPGIDGVNDDNLAPLDFQTPITFDHSYYSNLVQRRGLLHSDQQLFNGGPTDSFVRLYSRSPLAFQGDFVASITRMGDIKPLTGSNGEIRRNCRRVN</sequence>
<dbReference type="GO" id="GO:0046872">
    <property type="term" value="F:metal ion binding"/>
    <property type="evidence" value="ECO:0007669"/>
    <property type="project" value="UniProtKB-UniRule"/>
</dbReference>
<evidence type="ECO:0000256" key="16">
    <source>
        <dbReference type="PIRSR" id="PIRSR600823-2"/>
    </source>
</evidence>
<dbReference type="AlphaFoldDB" id="A0ABD3K228"/>
<feature type="binding site" evidence="17">
    <location>
        <position position="76"/>
    </location>
    <ligand>
        <name>Ca(2+)</name>
        <dbReference type="ChEBI" id="CHEBI:29108"/>
        <label>1</label>
    </ligand>
</feature>
<evidence type="ECO:0000256" key="17">
    <source>
        <dbReference type="PIRSR" id="PIRSR600823-3"/>
    </source>
</evidence>
<dbReference type="PRINTS" id="PR00461">
    <property type="entry name" value="PLPEROXIDASE"/>
</dbReference>
<feature type="binding site" evidence="17">
    <location>
        <position position="82"/>
    </location>
    <ligand>
        <name>Ca(2+)</name>
        <dbReference type="ChEBI" id="CHEBI:29108"/>
        <label>1</label>
    </ligand>
</feature>
<keyword evidence="20" id="KW-0376">Hydrogen peroxide</keyword>
<evidence type="ECO:0000256" key="4">
    <source>
        <dbReference type="ARBA" id="ARBA00006873"/>
    </source>
</evidence>
<dbReference type="InterPro" id="IPR019794">
    <property type="entry name" value="Peroxidases_AS"/>
</dbReference>
<dbReference type="GO" id="GO:0042744">
    <property type="term" value="P:hydrogen peroxide catabolic process"/>
    <property type="evidence" value="ECO:0007669"/>
    <property type="project" value="UniProtKB-KW"/>
</dbReference>
<dbReference type="Pfam" id="PF00141">
    <property type="entry name" value="peroxidase"/>
    <property type="match status" value="1"/>
</dbReference>
<dbReference type="GO" id="GO:0006979">
    <property type="term" value="P:response to oxidative stress"/>
    <property type="evidence" value="ECO:0007669"/>
    <property type="project" value="UniProtKB-UniRule"/>
</dbReference>
<feature type="active site" description="Proton acceptor" evidence="15">
    <location>
        <position position="72"/>
    </location>
</feature>
<dbReference type="PROSITE" id="PS00435">
    <property type="entry name" value="PEROXIDASE_1"/>
    <property type="match status" value="1"/>
</dbReference>
<comment type="cofactor">
    <cofactor evidence="17 20">
        <name>Ca(2+)</name>
        <dbReference type="ChEBI" id="CHEBI:29108"/>
    </cofactor>
    <text evidence="17 20">Binds 2 calcium ions per subunit.</text>
</comment>
<keyword evidence="10 17" id="KW-0106">Calcium</keyword>
<comment type="similarity">
    <text evidence="20">Belongs to the peroxidase family. Classical plant (class III) peroxidase subfamily.</text>
</comment>
<dbReference type="PANTHER" id="PTHR31388">
    <property type="entry name" value="PEROXIDASE 72-RELATED"/>
    <property type="match status" value="1"/>
</dbReference>
<evidence type="ECO:0000256" key="11">
    <source>
        <dbReference type="ARBA" id="ARBA00023002"/>
    </source>
</evidence>
<comment type="similarity">
    <text evidence="4">Belongs to the peroxidase family. Ascorbate peroxidase subfamily.</text>
</comment>
<feature type="disulfide bond" evidence="19">
    <location>
        <begin position="74"/>
        <end position="79"/>
    </location>
</feature>
<evidence type="ECO:0000256" key="8">
    <source>
        <dbReference type="ARBA" id="ARBA00022723"/>
    </source>
</evidence>
<feature type="binding site" evidence="17">
    <location>
        <position position="246"/>
    </location>
    <ligand>
        <name>Ca(2+)</name>
        <dbReference type="ChEBI" id="CHEBI:29108"/>
        <label>2</label>
    </ligand>
</feature>
<keyword evidence="14" id="KW-0325">Glycoprotein</keyword>
<dbReference type="CDD" id="cd00693">
    <property type="entry name" value="secretory_peroxidase"/>
    <property type="match status" value="1"/>
</dbReference>
<feature type="binding site" evidence="17">
    <location>
        <position position="94"/>
    </location>
    <ligand>
        <name>Ca(2+)</name>
        <dbReference type="ChEBI" id="CHEBI:29108"/>
        <label>1</label>
    </ligand>
</feature>
<dbReference type="PROSITE" id="PS50873">
    <property type="entry name" value="PEROXIDASE_4"/>
    <property type="match status" value="1"/>
</dbReference>
<evidence type="ECO:0000256" key="2">
    <source>
        <dbReference type="ARBA" id="ARBA00002322"/>
    </source>
</evidence>
<feature type="binding site" evidence="17">
    <location>
        <position position="73"/>
    </location>
    <ligand>
        <name>Ca(2+)</name>
        <dbReference type="ChEBI" id="CHEBI:29108"/>
        <label>1</label>
    </ligand>
</feature>
<dbReference type="InterPro" id="IPR033905">
    <property type="entry name" value="Secretory_peroxidase"/>
</dbReference>
<feature type="binding site" evidence="17">
    <location>
        <position position="78"/>
    </location>
    <ligand>
        <name>Ca(2+)</name>
        <dbReference type="ChEBI" id="CHEBI:29108"/>
        <label>1</label>
    </ligand>
</feature>
<evidence type="ECO:0000256" key="10">
    <source>
        <dbReference type="ARBA" id="ARBA00022837"/>
    </source>
</evidence>
<dbReference type="SUPFAM" id="SSF48113">
    <property type="entry name" value="Heme-dependent peroxidases"/>
    <property type="match status" value="1"/>
</dbReference>
<evidence type="ECO:0000256" key="18">
    <source>
        <dbReference type="PIRSR" id="PIRSR600823-4"/>
    </source>
</evidence>
<feature type="binding site" evidence="16">
    <location>
        <position position="169"/>
    </location>
    <ligand>
        <name>substrate</name>
    </ligand>
</feature>